<organism evidence="1 2">
    <name type="scientific">Pycnoporus cinnabarinus</name>
    <name type="common">Cinnabar-red polypore</name>
    <name type="synonym">Trametes cinnabarina</name>
    <dbReference type="NCBI Taxonomy" id="5643"/>
    <lineage>
        <taxon>Eukaryota</taxon>
        <taxon>Fungi</taxon>
        <taxon>Dikarya</taxon>
        <taxon>Basidiomycota</taxon>
        <taxon>Agaricomycotina</taxon>
        <taxon>Agaricomycetes</taxon>
        <taxon>Polyporales</taxon>
        <taxon>Polyporaceae</taxon>
        <taxon>Trametes</taxon>
    </lineage>
</organism>
<proteinExistence type="predicted"/>
<protein>
    <recommendedName>
        <fullName evidence="3">F-box domain-containing protein</fullName>
    </recommendedName>
</protein>
<keyword evidence="2" id="KW-1185">Reference proteome</keyword>
<evidence type="ECO:0000313" key="1">
    <source>
        <dbReference type="EMBL" id="CDO75920.1"/>
    </source>
</evidence>
<accession>A0A060SNG2</accession>
<dbReference type="HOGENOM" id="CLU_021164_3_2_1"/>
<reference evidence="1" key="1">
    <citation type="submission" date="2014-01" db="EMBL/GenBank/DDBJ databases">
        <title>The genome of the white-rot fungus Pycnoporus cinnabarinus: a basidiomycete model with a versatile arsenal for lignocellulosic biomass breakdown.</title>
        <authorList>
            <person name="Levasseur A."/>
            <person name="Lomascolo A."/>
            <person name="Ruiz-Duenas F.J."/>
            <person name="Uzan E."/>
            <person name="Piumi F."/>
            <person name="Kues U."/>
            <person name="Ram A.F.J."/>
            <person name="Murat C."/>
            <person name="Haon M."/>
            <person name="Benoit I."/>
            <person name="Arfi Y."/>
            <person name="Chevret D."/>
            <person name="Drula E."/>
            <person name="Kwon M.J."/>
            <person name="Gouret P."/>
            <person name="Lesage-Meessen L."/>
            <person name="Lombard V."/>
            <person name="Mariette J."/>
            <person name="Noirot C."/>
            <person name="Park J."/>
            <person name="Patyshakuliyeva A."/>
            <person name="Wieneger R.A.B."/>
            <person name="Wosten H.A.B."/>
            <person name="Martin F."/>
            <person name="Coutinho P.M."/>
            <person name="de Vries R."/>
            <person name="Martinez A.T."/>
            <person name="Klopp C."/>
            <person name="Pontarotti P."/>
            <person name="Henrissat B."/>
            <person name="Record E."/>
        </authorList>
    </citation>
    <scope>NUCLEOTIDE SEQUENCE [LARGE SCALE GENOMIC DNA]</scope>
    <source>
        <strain evidence="1">BRFM137</strain>
    </source>
</reference>
<dbReference type="InterPro" id="IPR032675">
    <property type="entry name" value="LRR_dom_sf"/>
</dbReference>
<dbReference type="Gene3D" id="3.80.10.10">
    <property type="entry name" value="Ribonuclease Inhibitor"/>
    <property type="match status" value="1"/>
</dbReference>
<sequence>MTAIQQALLNMDVLEEIFSWLDFALFDGASPRGQREVGNARVRSQSQARKRERERRSTLASAARLCKAFCEFALPVLWYHMESVVPLVQLLSSCEKVWHRACLSGRGTLSGLGPSIATYVRALYPLDTPQQGVQVKCISEAGWANLIRVVGDRGPLLPNLETLDWLVECSVEIAAMSLVWSPTITKATVCLLPIDRYGQVRVEGPPYWPADWQLVRFLVDHLEPAFPSRCHDLTIFRSKSITSLRVLSGDGNLIGAFCSLDLRSLEFRSSLTVDAATFARNCAIWGRSFSNLETFKCDMTKYDGAHHGYDGPLFLYFAPLLQLSRLREVYIYGQWSSMTLDDDDLLIFAQCWPSLEVLHMSLDPREPQHEKPGLRGMAALAKSCPRLKDLLLMVLDDGLGDDSSLPLNSEGSNPCHGLRKLEVVEGVSADAYRAIRERIFPCLDMQPNACDGRYYVSVGLEW</sequence>
<comment type="caution">
    <text evidence="1">The sequence shown here is derived from an EMBL/GenBank/DDBJ whole genome shotgun (WGS) entry which is preliminary data.</text>
</comment>
<dbReference type="OrthoDB" id="2801180at2759"/>
<evidence type="ECO:0000313" key="2">
    <source>
        <dbReference type="Proteomes" id="UP000029665"/>
    </source>
</evidence>
<gene>
    <name evidence="1" type="ORF">BN946_scf184873.g9</name>
</gene>
<dbReference type="Proteomes" id="UP000029665">
    <property type="component" value="Unassembled WGS sequence"/>
</dbReference>
<dbReference type="STRING" id="5643.A0A060SNG2"/>
<name>A0A060SNG2_PYCCI</name>
<dbReference type="AlphaFoldDB" id="A0A060SNG2"/>
<dbReference type="EMBL" id="CCBP010000311">
    <property type="protein sequence ID" value="CDO75920.1"/>
    <property type="molecule type" value="Genomic_DNA"/>
</dbReference>
<evidence type="ECO:0008006" key="3">
    <source>
        <dbReference type="Google" id="ProtNLM"/>
    </source>
</evidence>